<protein>
    <submittedName>
        <fullName evidence="1">Phosphoribosyl-ATP pyrophosphohydrolase</fullName>
    </submittedName>
</protein>
<reference evidence="1 2" key="1">
    <citation type="submission" date="2019-05" db="EMBL/GenBank/DDBJ databases">
        <title>Psychrobacillus vulpis sp. nov., a new species isolated from feces of a red fox that inhabits in The Tablas de Daimiel Natural Park, Albacete, Spain.</title>
        <authorList>
            <person name="Rodriguez M."/>
            <person name="Reina J.C."/>
            <person name="Bejar V."/>
            <person name="Llamas I."/>
        </authorList>
    </citation>
    <scope>NUCLEOTIDE SEQUENCE [LARGE SCALE GENOMIC DNA]</scope>
    <source>
        <strain evidence="1 2">NEAU-3TGS17</strain>
    </source>
</reference>
<accession>A0A544T1M6</accession>
<keyword evidence="2" id="KW-1185">Reference proteome</keyword>
<organism evidence="1 2">
    <name type="scientific">Psychrobacillus lasiicapitis</name>
    <dbReference type="NCBI Taxonomy" id="1636719"/>
    <lineage>
        <taxon>Bacteria</taxon>
        <taxon>Bacillati</taxon>
        <taxon>Bacillota</taxon>
        <taxon>Bacilli</taxon>
        <taxon>Bacillales</taxon>
        <taxon>Bacillaceae</taxon>
        <taxon>Psychrobacillus</taxon>
    </lineage>
</organism>
<gene>
    <name evidence="1" type="ORF">FG382_15220</name>
</gene>
<evidence type="ECO:0000313" key="2">
    <source>
        <dbReference type="Proteomes" id="UP000317316"/>
    </source>
</evidence>
<dbReference type="SUPFAM" id="SSF101386">
    <property type="entry name" value="all-alpha NTP pyrophosphatases"/>
    <property type="match status" value="1"/>
</dbReference>
<dbReference type="OrthoDB" id="9813491at2"/>
<dbReference type="CDD" id="cd11532">
    <property type="entry name" value="NTP-PPase_COG4997"/>
    <property type="match status" value="1"/>
</dbReference>
<dbReference type="Proteomes" id="UP000317316">
    <property type="component" value="Unassembled WGS sequence"/>
</dbReference>
<name>A0A544T1M6_9BACI</name>
<proteinExistence type="predicted"/>
<dbReference type="RefSeq" id="WP_142539746.1">
    <property type="nucleotide sequence ID" value="NZ_BMIE01000007.1"/>
</dbReference>
<dbReference type="InterPro" id="IPR038735">
    <property type="entry name" value="MSMEG_1276-like_NTP-PPase_dom"/>
</dbReference>
<dbReference type="AlphaFoldDB" id="A0A544T1M6"/>
<comment type="caution">
    <text evidence="1">The sequence shown here is derived from an EMBL/GenBank/DDBJ whole genome shotgun (WGS) entry which is preliminary data.</text>
</comment>
<sequence length="108" mass="12602">MPVYNKLVRDLIPQVIEKSGSKFTTRTLDPSEHLTEIKKKLYEEVQEFQETKNNQDALEELADILELIHAALSIHEATYEDLERIRIAKKEKRGGFEEGIYLIEVEDE</sequence>
<evidence type="ECO:0000313" key="1">
    <source>
        <dbReference type="EMBL" id="TQR11300.1"/>
    </source>
</evidence>
<dbReference type="GO" id="GO:0016787">
    <property type="term" value="F:hydrolase activity"/>
    <property type="evidence" value="ECO:0007669"/>
    <property type="project" value="UniProtKB-KW"/>
</dbReference>
<keyword evidence="1" id="KW-0378">Hydrolase</keyword>
<dbReference type="EMBL" id="VDGH01000009">
    <property type="protein sequence ID" value="TQR11300.1"/>
    <property type="molecule type" value="Genomic_DNA"/>
</dbReference>